<comment type="function">
    <text evidence="3">Associates with the EF-Tu.GDP complex and induces the exchange of GDP to GTP. It remains bound to the aminoacyl-tRNA.EF-Tu.GTP complex up to the GTP hydrolysis stage on the ribosome.</text>
</comment>
<evidence type="ECO:0000256" key="3">
    <source>
        <dbReference type="HAMAP-Rule" id="MF_03135"/>
    </source>
</evidence>
<comment type="similarity">
    <text evidence="3">Belongs to the EF-Ts family.</text>
</comment>
<dbReference type="Pfam" id="PF00889">
    <property type="entry name" value="EF_TS"/>
    <property type="match status" value="1"/>
</dbReference>
<organism evidence="5 6">
    <name type="scientific">Clavelina lepadiformis</name>
    <name type="common">Light-bulb sea squirt</name>
    <name type="synonym">Ascidia lepadiformis</name>
    <dbReference type="NCBI Taxonomy" id="159417"/>
    <lineage>
        <taxon>Eukaryota</taxon>
        <taxon>Metazoa</taxon>
        <taxon>Chordata</taxon>
        <taxon>Tunicata</taxon>
        <taxon>Ascidiacea</taxon>
        <taxon>Aplousobranchia</taxon>
        <taxon>Clavelinidae</taxon>
        <taxon>Clavelina</taxon>
    </lineage>
</organism>
<keyword evidence="3" id="KW-0496">Mitochondrion</keyword>
<feature type="domain" description="Translation elongation factor EFTs/EF1B dimerisation" evidence="4">
    <location>
        <begin position="23"/>
        <end position="251"/>
    </location>
</feature>
<accession>A0ABP0F866</accession>
<dbReference type="Proteomes" id="UP001642483">
    <property type="component" value="Unassembled WGS sequence"/>
</dbReference>
<dbReference type="InterPro" id="IPR014039">
    <property type="entry name" value="Transl_elong_EFTs/EF1B_dimer"/>
</dbReference>
<dbReference type="SUPFAM" id="SSF54713">
    <property type="entry name" value="Elongation factor Ts (EF-Ts), dimerisation domain"/>
    <property type="match status" value="1"/>
</dbReference>
<dbReference type="HAMAP" id="MF_00050">
    <property type="entry name" value="EF_Ts"/>
    <property type="match status" value="1"/>
</dbReference>
<comment type="caution">
    <text evidence="5">The sequence shown here is derived from an EMBL/GenBank/DDBJ whole genome shotgun (WGS) entry which is preliminary data.</text>
</comment>
<keyword evidence="6" id="KW-1185">Reference proteome</keyword>
<gene>
    <name evidence="5" type="ORF">CVLEPA_LOCUS4012</name>
</gene>
<dbReference type="PANTHER" id="PTHR11741">
    <property type="entry name" value="ELONGATION FACTOR TS"/>
    <property type="match status" value="1"/>
</dbReference>
<protein>
    <recommendedName>
        <fullName evidence="3">Elongation factor Ts, mitochondrial</fullName>
        <shortName evidence="3">EF-Ts</shortName>
        <shortName evidence="3">EF-TsMt</shortName>
    </recommendedName>
</protein>
<dbReference type="InterPro" id="IPR036402">
    <property type="entry name" value="EF-Ts_dimer_sf"/>
</dbReference>
<evidence type="ECO:0000256" key="2">
    <source>
        <dbReference type="ARBA" id="ARBA00022917"/>
    </source>
</evidence>
<reference evidence="5 6" key="1">
    <citation type="submission" date="2024-02" db="EMBL/GenBank/DDBJ databases">
        <authorList>
            <person name="Daric V."/>
            <person name="Darras S."/>
        </authorList>
    </citation>
    <scope>NUCLEOTIDE SEQUENCE [LARGE SCALE GENOMIC DNA]</scope>
</reference>
<sequence>MQDPTGKKADQGLIAVAKSKTTAAIVEVNCNSDFVAKTAEFQRIVKDAAETTLKTFTENTDKISLMGEEILRLKIPGKDDTLQEEVALAIGKLKENIVINRGCILNAPPGGFIASYIHPSVLVSATRPGFTLGSFAVIASMSCHDVESSATAVRLRGRDLCQHIVGMKPAVIGEKRVEVLNETKVKENSLDVNSVSGTVEEHEVRKYPPPNDRSDHLMRQPFLLDTDISVEHWLEMAGLEIHDFIRYQVGENVK</sequence>
<name>A0ABP0F866_CLALP</name>
<dbReference type="InterPro" id="IPR001816">
    <property type="entry name" value="Transl_elong_EFTs/EF1B"/>
</dbReference>
<dbReference type="Gene3D" id="3.30.479.20">
    <property type="entry name" value="Elongation factor Ts, dimerisation domain"/>
    <property type="match status" value="2"/>
</dbReference>
<keyword evidence="1 3" id="KW-0251">Elongation factor</keyword>
<evidence type="ECO:0000259" key="4">
    <source>
        <dbReference type="Pfam" id="PF00889"/>
    </source>
</evidence>
<evidence type="ECO:0000313" key="5">
    <source>
        <dbReference type="EMBL" id="CAK8674298.1"/>
    </source>
</evidence>
<proteinExistence type="inferred from homology"/>
<dbReference type="EMBL" id="CAWYQH010000013">
    <property type="protein sequence ID" value="CAK8674298.1"/>
    <property type="molecule type" value="Genomic_DNA"/>
</dbReference>
<comment type="subcellular location">
    <subcellularLocation>
        <location evidence="3">Mitochondrion</location>
    </subcellularLocation>
</comment>
<keyword evidence="2 3" id="KW-0648">Protein biosynthesis</keyword>
<evidence type="ECO:0000256" key="1">
    <source>
        <dbReference type="ARBA" id="ARBA00022768"/>
    </source>
</evidence>
<dbReference type="PANTHER" id="PTHR11741:SF0">
    <property type="entry name" value="ELONGATION FACTOR TS, MITOCHONDRIAL"/>
    <property type="match status" value="1"/>
</dbReference>
<evidence type="ECO:0000313" key="6">
    <source>
        <dbReference type="Proteomes" id="UP001642483"/>
    </source>
</evidence>